<dbReference type="Proteomes" id="UP000530928">
    <property type="component" value="Unassembled WGS sequence"/>
</dbReference>
<proteinExistence type="predicted"/>
<dbReference type="SUPFAM" id="SSF50104">
    <property type="entry name" value="Translation proteins SH3-like domain"/>
    <property type="match status" value="1"/>
</dbReference>
<accession>A0A7W0HS66</accession>
<reference evidence="1 2" key="1">
    <citation type="submission" date="2020-07" db="EMBL/GenBank/DDBJ databases">
        <title>Genomic Encyclopedia of Type Strains, Phase IV (KMG-IV): sequencing the most valuable type-strain genomes for metagenomic binning, comparative biology and taxonomic classification.</title>
        <authorList>
            <person name="Goeker M."/>
        </authorList>
    </citation>
    <scope>NUCLEOTIDE SEQUENCE [LARGE SCALE GENOMIC DNA]</scope>
    <source>
        <strain evidence="1 2">DSM 45533</strain>
    </source>
</reference>
<name>A0A7W0HS66_9ACTN</name>
<organism evidence="1 2">
    <name type="scientific">Nonomuraea soli</name>
    <dbReference type="NCBI Taxonomy" id="1032476"/>
    <lineage>
        <taxon>Bacteria</taxon>
        <taxon>Bacillati</taxon>
        <taxon>Actinomycetota</taxon>
        <taxon>Actinomycetes</taxon>
        <taxon>Streptosporangiales</taxon>
        <taxon>Streptosporangiaceae</taxon>
        <taxon>Nonomuraea</taxon>
    </lineage>
</organism>
<protein>
    <submittedName>
        <fullName evidence="1">Putative RNA-binding protein with RPS1 domain</fullName>
    </submittedName>
</protein>
<evidence type="ECO:0000313" key="2">
    <source>
        <dbReference type="Proteomes" id="UP000530928"/>
    </source>
</evidence>
<dbReference type="InterPro" id="IPR014722">
    <property type="entry name" value="Rib_uL2_dom2"/>
</dbReference>
<sequence>MNDFAIGDIVQVTGTTMTGNVGTVVSIDDKRGKYLVRISDVTQNYFTADELKPFSP</sequence>
<keyword evidence="2" id="KW-1185">Reference proteome</keyword>
<dbReference type="EMBL" id="JACDUR010000004">
    <property type="protein sequence ID" value="MBA2893336.1"/>
    <property type="molecule type" value="Genomic_DNA"/>
</dbReference>
<dbReference type="InterPro" id="IPR008991">
    <property type="entry name" value="Translation_prot_SH3-like_sf"/>
</dbReference>
<dbReference type="Gene3D" id="2.30.30.30">
    <property type="match status" value="1"/>
</dbReference>
<gene>
    <name evidence="1" type="ORF">HNR30_004690</name>
</gene>
<evidence type="ECO:0000313" key="1">
    <source>
        <dbReference type="EMBL" id="MBA2893336.1"/>
    </source>
</evidence>
<dbReference type="AlphaFoldDB" id="A0A7W0HS66"/>
<comment type="caution">
    <text evidence="1">The sequence shown here is derived from an EMBL/GenBank/DDBJ whole genome shotgun (WGS) entry which is preliminary data.</text>
</comment>
<dbReference type="RefSeq" id="WP_181612039.1">
    <property type="nucleotide sequence ID" value="NZ_BAABAM010000003.1"/>
</dbReference>